<protein>
    <submittedName>
        <fullName evidence="1">Restriction endonuclease subunit M</fullName>
    </submittedName>
</protein>
<keyword evidence="1" id="KW-0378">Hydrolase</keyword>
<dbReference type="Gene3D" id="3.40.50.150">
    <property type="entry name" value="Vaccinia Virus protein VP39"/>
    <property type="match status" value="1"/>
</dbReference>
<keyword evidence="1" id="KW-0255">Endonuclease</keyword>
<dbReference type="SUPFAM" id="SSF53335">
    <property type="entry name" value="S-adenosyl-L-methionine-dependent methyltransferases"/>
    <property type="match status" value="1"/>
</dbReference>
<dbReference type="InterPro" id="IPR029063">
    <property type="entry name" value="SAM-dependent_MTases_sf"/>
</dbReference>
<gene>
    <name evidence="1" type="ORF">PAN31117_05382</name>
</gene>
<organism evidence="1 2">
    <name type="scientific">Pandoraea anapnoica</name>
    <dbReference type="NCBI Taxonomy" id="2508301"/>
    <lineage>
        <taxon>Bacteria</taxon>
        <taxon>Pseudomonadati</taxon>
        <taxon>Pseudomonadota</taxon>
        <taxon>Betaproteobacteria</taxon>
        <taxon>Burkholderiales</taxon>
        <taxon>Burkholderiaceae</taxon>
        <taxon>Pandoraea</taxon>
    </lineage>
</organism>
<evidence type="ECO:0000313" key="1">
    <source>
        <dbReference type="EMBL" id="VVE76374.1"/>
    </source>
</evidence>
<proteinExistence type="predicted"/>
<dbReference type="GO" id="GO:0004519">
    <property type="term" value="F:endonuclease activity"/>
    <property type="evidence" value="ECO:0007669"/>
    <property type="project" value="UniProtKB-KW"/>
</dbReference>
<keyword evidence="1" id="KW-0540">Nuclease</keyword>
<evidence type="ECO:0000313" key="2">
    <source>
        <dbReference type="Proteomes" id="UP000383122"/>
    </source>
</evidence>
<dbReference type="AlphaFoldDB" id="A0A5E5ASJ0"/>
<dbReference type="EMBL" id="CABPSP010000026">
    <property type="protein sequence ID" value="VVE76374.1"/>
    <property type="molecule type" value="Genomic_DNA"/>
</dbReference>
<name>A0A5E5ASJ0_9BURK</name>
<dbReference type="Proteomes" id="UP000383122">
    <property type="component" value="Unassembled WGS sequence"/>
</dbReference>
<accession>A0A5E5ASJ0</accession>
<reference evidence="1 2" key="1">
    <citation type="submission" date="2019-08" db="EMBL/GenBank/DDBJ databases">
        <authorList>
            <person name="Peeters C."/>
        </authorList>
    </citation>
    <scope>NUCLEOTIDE SEQUENCE [LARGE SCALE GENOMIC DNA]</scope>
    <source>
        <strain evidence="1 2">LMG 31117</strain>
    </source>
</reference>
<sequence length="88" mass="9896">MDPPYWETEGYGVPFEFDQYVQMADVLARLEGKAIVSLNDHPAIRECFGRFQMESTDISYTVGGGGGTARRELIIYSWDRAAEPVGLF</sequence>
<keyword evidence="2" id="KW-1185">Reference proteome</keyword>